<accession>A0A9D4N6L5</accession>
<organism evidence="1 2">
    <name type="scientific">Dreissena polymorpha</name>
    <name type="common">Zebra mussel</name>
    <name type="synonym">Mytilus polymorpha</name>
    <dbReference type="NCBI Taxonomy" id="45954"/>
    <lineage>
        <taxon>Eukaryota</taxon>
        <taxon>Metazoa</taxon>
        <taxon>Spiralia</taxon>
        <taxon>Lophotrochozoa</taxon>
        <taxon>Mollusca</taxon>
        <taxon>Bivalvia</taxon>
        <taxon>Autobranchia</taxon>
        <taxon>Heteroconchia</taxon>
        <taxon>Euheterodonta</taxon>
        <taxon>Imparidentia</taxon>
        <taxon>Neoheterodontei</taxon>
        <taxon>Myida</taxon>
        <taxon>Dreissenoidea</taxon>
        <taxon>Dreissenidae</taxon>
        <taxon>Dreissena</taxon>
    </lineage>
</organism>
<comment type="caution">
    <text evidence="1">The sequence shown here is derived from an EMBL/GenBank/DDBJ whole genome shotgun (WGS) entry which is preliminary data.</text>
</comment>
<evidence type="ECO:0000313" key="1">
    <source>
        <dbReference type="EMBL" id="KAH3887667.1"/>
    </source>
</evidence>
<evidence type="ECO:0000313" key="2">
    <source>
        <dbReference type="Proteomes" id="UP000828390"/>
    </source>
</evidence>
<dbReference type="AlphaFoldDB" id="A0A9D4N6L5"/>
<reference evidence="1" key="1">
    <citation type="journal article" date="2019" name="bioRxiv">
        <title>The Genome of the Zebra Mussel, Dreissena polymorpha: A Resource for Invasive Species Research.</title>
        <authorList>
            <person name="McCartney M.A."/>
            <person name="Auch B."/>
            <person name="Kono T."/>
            <person name="Mallez S."/>
            <person name="Zhang Y."/>
            <person name="Obille A."/>
            <person name="Becker A."/>
            <person name="Abrahante J.E."/>
            <person name="Garbe J."/>
            <person name="Badalamenti J.P."/>
            <person name="Herman A."/>
            <person name="Mangelson H."/>
            <person name="Liachko I."/>
            <person name="Sullivan S."/>
            <person name="Sone E.D."/>
            <person name="Koren S."/>
            <person name="Silverstein K.A.T."/>
            <person name="Beckman K.B."/>
            <person name="Gohl D.M."/>
        </authorList>
    </citation>
    <scope>NUCLEOTIDE SEQUENCE</scope>
    <source>
        <strain evidence="1">Duluth1</strain>
        <tissue evidence="1">Whole animal</tissue>
    </source>
</reference>
<protein>
    <submittedName>
        <fullName evidence="1">Uncharacterized protein</fullName>
    </submittedName>
</protein>
<keyword evidence="2" id="KW-1185">Reference proteome</keyword>
<name>A0A9D4N6L5_DREPO</name>
<sequence length="78" mass="8504">METYLTGHARLGALQLRTLARPPTIHLEHPEATTCTLRHQHLEGSVIQLGCPHKCTMVPPPTSAWSSTITCLGPRLAP</sequence>
<dbReference type="Proteomes" id="UP000828390">
    <property type="component" value="Unassembled WGS sequence"/>
</dbReference>
<gene>
    <name evidence="1" type="ORF">DPMN_011685</name>
</gene>
<dbReference type="EMBL" id="JAIWYP010000001">
    <property type="protein sequence ID" value="KAH3887667.1"/>
    <property type="molecule type" value="Genomic_DNA"/>
</dbReference>
<proteinExistence type="predicted"/>
<reference evidence="1" key="2">
    <citation type="submission" date="2020-11" db="EMBL/GenBank/DDBJ databases">
        <authorList>
            <person name="McCartney M.A."/>
            <person name="Auch B."/>
            <person name="Kono T."/>
            <person name="Mallez S."/>
            <person name="Becker A."/>
            <person name="Gohl D.M."/>
            <person name="Silverstein K.A.T."/>
            <person name="Koren S."/>
            <person name="Bechman K.B."/>
            <person name="Herman A."/>
            <person name="Abrahante J.E."/>
            <person name="Garbe J."/>
        </authorList>
    </citation>
    <scope>NUCLEOTIDE SEQUENCE</scope>
    <source>
        <strain evidence="1">Duluth1</strain>
        <tissue evidence="1">Whole animal</tissue>
    </source>
</reference>